<proteinExistence type="predicted"/>
<keyword evidence="3" id="KW-1185">Reference proteome</keyword>
<dbReference type="STRING" id="240159.A0A4U5V5H1"/>
<name>A0A4U5V5H1_COLLU</name>
<dbReference type="EMBL" id="CM014092">
    <property type="protein sequence ID" value="TKS83134.1"/>
    <property type="molecule type" value="Genomic_DNA"/>
</dbReference>
<evidence type="ECO:0000313" key="3">
    <source>
        <dbReference type="Proteomes" id="UP000298787"/>
    </source>
</evidence>
<feature type="compositionally biased region" description="Basic and acidic residues" evidence="1">
    <location>
        <begin position="66"/>
        <end position="97"/>
    </location>
</feature>
<feature type="region of interest" description="Disordered" evidence="1">
    <location>
        <begin position="43"/>
        <end position="109"/>
    </location>
</feature>
<accession>A0A4U5V5H1</accession>
<reference evidence="2 3" key="1">
    <citation type="submission" date="2019-01" db="EMBL/GenBank/DDBJ databases">
        <title>Genome Assembly of Collichthys lucidus.</title>
        <authorList>
            <person name="Cai M."/>
            <person name="Xiao S."/>
        </authorList>
    </citation>
    <scope>NUCLEOTIDE SEQUENCE [LARGE SCALE GENOMIC DNA]</scope>
    <source>
        <strain evidence="2">JT15FE1705JMU</strain>
        <tissue evidence="2">Muscle</tissue>
    </source>
</reference>
<gene>
    <name evidence="2" type="ORF">D9C73_017244</name>
</gene>
<organism evidence="2 3">
    <name type="scientific">Collichthys lucidus</name>
    <name type="common">Big head croaker</name>
    <name type="synonym">Sciaena lucida</name>
    <dbReference type="NCBI Taxonomy" id="240159"/>
    <lineage>
        <taxon>Eukaryota</taxon>
        <taxon>Metazoa</taxon>
        <taxon>Chordata</taxon>
        <taxon>Craniata</taxon>
        <taxon>Vertebrata</taxon>
        <taxon>Euteleostomi</taxon>
        <taxon>Actinopterygii</taxon>
        <taxon>Neopterygii</taxon>
        <taxon>Teleostei</taxon>
        <taxon>Neoteleostei</taxon>
        <taxon>Acanthomorphata</taxon>
        <taxon>Eupercaria</taxon>
        <taxon>Sciaenidae</taxon>
        <taxon>Collichthys</taxon>
    </lineage>
</organism>
<protein>
    <submittedName>
        <fullName evidence="2">Uncharacterized protein</fullName>
    </submittedName>
</protein>
<sequence length="386" mass="42309">MGKRVQFEPYQTYLSTHQIVAKSHPEAVLSLLVASPPITTCQARKGAAAAAAAAPDREGPPGTEEQTSKRATEESKGDCDSEDKQNEEGVKSRKEFTEAPPPKVNPWTRKMNAVTVVSVNGQAHHGVCSHTGTTEQLSLRSDNHLLNPKRGDEMLCNANAIPDFSFQLILTTIFLGGTKIQLASNENKHGTFDQAVQWREITVNCQQNAATLAKRVSSLSCCGTCCCLTDGKEQSSLTRKKKNAMSWCIATAPRQDKKQLFSPSSQQLTGAEICFAEKHPEIDVRICAVSLDAKLNSFEFSICDVRCELAYTCMYRRRATGHAIKLALLGEHSKPQRSRLLEENVLSVCTADHVTAWGATAYSWAAIAALVDAHLTLNYHLIRAEH</sequence>
<dbReference type="AlphaFoldDB" id="A0A4U5V5H1"/>
<evidence type="ECO:0000256" key="1">
    <source>
        <dbReference type="SAM" id="MobiDB-lite"/>
    </source>
</evidence>
<dbReference type="Proteomes" id="UP000298787">
    <property type="component" value="Chromosome 15"/>
</dbReference>
<evidence type="ECO:0000313" key="2">
    <source>
        <dbReference type="EMBL" id="TKS83134.1"/>
    </source>
</evidence>